<reference evidence="2 3" key="1">
    <citation type="journal article" date="2010" name="Nature">
        <title>Genome sequencing and analysis of the model grass Brachypodium distachyon.</title>
        <authorList>
            <consortium name="International Brachypodium Initiative"/>
        </authorList>
    </citation>
    <scope>NUCLEOTIDE SEQUENCE [LARGE SCALE GENOMIC DNA]</scope>
    <source>
        <strain evidence="2">Bd21</strain>
        <strain evidence="3">cv. Bd21</strain>
    </source>
</reference>
<dbReference type="Proteomes" id="UP000008810">
    <property type="component" value="Chromosome 3"/>
</dbReference>
<dbReference type="SUPFAM" id="SSF81383">
    <property type="entry name" value="F-box domain"/>
    <property type="match status" value="1"/>
</dbReference>
<feature type="domain" description="F-box" evidence="1">
    <location>
        <begin position="12"/>
        <end position="50"/>
    </location>
</feature>
<reference evidence="3" key="3">
    <citation type="submission" date="2018-08" db="UniProtKB">
        <authorList>
            <consortium name="EnsemblPlants"/>
        </authorList>
    </citation>
    <scope>IDENTIFICATION</scope>
    <source>
        <strain evidence="3">cv. Bd21</strain>
    </source>
</reference>
<evidence type="ECO:0000259" key="1">
    <source>
        <dbReference type="Pfam" id="PF12937"/>
    </source>
</evidence>
<dbReference type="EnsemblPlants" id="PNT67096">
    <property type="protein sequence ID" value="PNT67096"/>
    <property type="gene ID" value="BRADI_3g20818v3"/>
</dbReference>
<dbReference type="PANTHER" id="PTHR31264:SF3">
    <property type="entry name" value="OS07G0554100 PROTEIN"/>
    <property type="match status" value="1"/>
</dbReference>
<evidence type="ECO:0000313" key="2">
    <source>
        <dbReference type="EMBL" id="PNT67096.1"/>
    </source>
</evidence>
<dbReference type="InterPro" id="IPR001810">
    <property type="entry name" value="F-box_dom"/>
</dbReference>
<dbReference type="AlphaFoldDB" id="A0A2K2CYJ4"/>
<evidence type="ECO:0000313" key="3">
    <source>
        <dbReference type="EnsemblPlants" id="PNT67096"/>
    </source>
</evidence>
<dbReference type="GeneID" id="100832968"/>
<evidence type="ECO:0000313" key="4">
    <source>
        <dbReference type="Proteomes" id="UP000008810"/>
    </source>
</evidence>
<dbReference type="EMBL" id="CM000882">
    <property type="protein sequence ID" value="PNT67096.1"/>
    <property type="molecule type" value="Genomic_DNA"/>
</dbReference>
<dbReference type="Gramene" id="PNT67096">
    <property type="protein sequence ID" value="PNT67096"/>
    <property type="gene ID" value="BRADI_3g20818v3"/>
</dbReference>
<sequence length="407" mass="45898">MTNQEGMAALTDDLLAAIFLRLPAPADLLRASAVCAAFRRLVTARSFLRRFRSLHAAPFLGFVDRDAFHRALPPHPSAPAARAVSLAGDFSFSFLPTPRDGRWTVLDVRDGRFLLDLGRAPEEEDEYADEEYPAAFTDLAVCDPLQRRCLLLPRIPDTLAAVSVDHPFHVQFGCLCEPFLVPSGGDDDEDEEETSFTVIRIAHSETNLLALVFSSRTGQWRAVASQAWSDLLRGSGVSMGVIFSRQYACNCFYWMVGSTENLLVFDTRRMEFSVACLPPGCYGQNHIAIVDAGESRPGLFSVREHVRDEAVDLCYTVRSSNQWQMEKTIPLDSGYRYYIRGATERYLLLVRCRREMNLRSLLDTRHFEWFSLDFKTLQLENVCVLKHGSLRAHIYTNFPPSLLSPTV</sequence>
<dbReference type="InterPro" id="IPR036047">
    <property type="entry name" value="F-box-like_dom_sf"/>
</dbReference>
<dbReference type="STRING" id="15368.A0A2K2CYJ4"/>
<gene>
    <name evidence="3" type="primary">LOC100832968</name>
    <name evidence="2" type="ORF">BRADI_3g20818v3</name>
</gene>
<dbReference type="Pfam" id="PF12937">
    <property type="entry name" value="F-box-like"/>
    <property type="match status" value="1"/>
</dbReference>
<dbReference type="OrthoDB" id="673147at2759"/>
<accession>A0A2K2CYJ4</accession>
<reference evidence="2" key="2">
    <citation type="submission" date="2017-06" db="EMBL/GenBank/DDBJ databases">
        <title>WGS assembly of Brachypodium distachyon.</title>
        <authorList>
            <consortium name="The International Brachypodium Initiative"/>
            <person name="Lucas S."/>
            <person name="Harmon-Smith M."/>
            <person name="Lail K."/>
            <person name="Tice H."/>
            <person name="Grimwood J."/>
            <person name="Bruce D."/>
            <person name="Barry K."/>
            <person name="Shu S."/>
            <person name="Lindquist E."/>
            <person name="Wang M."/>
            <person name="Pitluck S."/>
            <person name="Vogel J.P."/>
            <person name="Garvin D.F."/>
            <person name="Mockler T.C."/>
            <person name="Schmutz J."/>
            <person name="Rokhsar D."/>
            <person name="Bevan M.W."/>
        </authorList>
    </citation>
    <scope>NUCLEOTIDE SEQUENCE</scope>
    <source>
        <strain evidence="2">Bd21</strain>
    </source>
</reference>
<dbReference type="KEGG" id="bdi:100832968"/>
<proteinExistence type="predicted"/>
<organism evidence="2">
    <name type="scientific">Brachypodium distachyon</name>
    <name type="common">Purple false brome</name>
    <name type="synonym">Trachynia distachya</name>
    <dbReference type="NCBI Taxonomy" id="15368"/>
    <lineage>
        <taxon>Eukaryota</taxon>
        <taxon>Viridiplantae</taxon>
        <taxon>Streptophyta</taxon>
        <taxon>Embryophyta</taxon>
        <taxon>Tracheophyta</taxon>
        <taxon>Spermatophyta</taxon>
        <taxon>Magnoliopsida</taxon>
        <taxon>Liliopsida</taxon>
        <taxon>Poales</taxon>
        <taxon>Poaceae</taxon>
        <taxon>BOP clade</taxon>
        <taxon>Pooideae</taxon>
        <taxon>Stipodae</taxon>
        <taxon>Brachypodieae</taxon>
        <taxon>Brachypodium</taxon>
    </lineage>
</organism>
<dbReference type="PANTHER" id="PTHR31264">
    <property type="entry name" value="OS07G0554500 PROTEIN-RELATED"/>
    <property type="match status" value="1"/>
</dbReference>
<protein>
    <recommendedName>
        <fullName evidence="1">F-box domain-containing protein</fullName>
    </recommendedName>
</protein>
<dbReference type="Gene3D" id="1.20.1280.50">
    <property type="match status" value="1"/>
</dbReference>
<keyword evidence="4" id="KW-1185">Reference proteome</keyword>
<dbReference type="ExpressionAtlas" id="A0A2K2CYJ4">
    <property type="expression patterns" value="baseline"/>
</dbReference>
<dbReference type="RefSeq" id="XP_003571648.1">
    <property type="nucleotide sequence ID" value="XM_003571600.4"/>
</dbReference>
<name>A0A2K2CYJ4_BRADI</name>